<gene>
    <name evidence="1" type="ORF">HZY91_05225</name>
</gene>
<keyword evidence="2" id="KW-1185">Reference proteome</keyword>
<organism evidence="1 2">
    <name type="scientific">Facklamia lactis</name>
    <dbReference type="NCBI Taxonomy" id="2749967"/>
    <lineage>
        <taxon>Bacteria</taxon>
        <taxon>Bacillati</taxon>
        <taxon>Bacillota</taxon>
        <taxon>Bacilli</taxon>
        <taxon>Lactobacillales</taxon>
        <taxon>Aerococcaceae</taxon>
        <taxon>Facklamia</taxon>
    </lineage>
</organism>
<reference evidence="1 2" key="1">
    <citation type="submission" date="2020-07" db="EMBL/GenBank/DDBJ databases">
        <title>Facklamia lactis sp. nov., isolated from raw milk.</title>
        <authorList>
            <person name="Doll E.V."/>
            <person name="Huptas C."/>
            <person name="Staib L."/>
            <person name="Wenning M."/>
            <person name="Scherer S."/>
        </authorList>
    </citation>
    <scope>NUCLEOTIDE SEQUENCE [LARGE SCALE GENOMIC DNA]</scope>
    <source>
        <strain evidence="1 2">DSM 111018</strain>
    </source>
</reference>
<name>A0ABS0LQ53_9LACT</name>
<dbReference type="RefSeq" id="WP_197115195.1">
    <property type="nucleotide sequence ID" value="NZ_JACBXQ010000002.1"/>
</dbReference>
<evidence type="ECO:0000313" key="2">
    <source>
        <dbReference type="Proteomes" id="UP000721415"/>
    </source>
</evidence>
<evidence type="ECO:0000313" key="1">
    <source>
        <dbReference type="EMBL" id="MBG9986293.1"/>
    </source>
</evidence>
<dbReference type="Proteomes" id="UP000721415">
    <property type="component" value="Unassembled WGS sequence"/>
</dbReference>
<proteinExistence type="predicted"/>
<protein>
    <submittedName>
        <fullName evidence="1">Uncharacterized protein</fullName>
    </submittedName>
</protein>
<comment type="caution">
    <text evidence="1">The sequence shown here is derived from an EMBL/GenBank/DDBJ whole genome shotgun (WGS) entry which is preliminary data.</text>
</comment>
<dbReference type="EMBL" id="JACBXQ010000002">
    <property type="protein sequence ID" value="MBG9986293.1"/>
    <property type="molecule type" value="Genomic_DNA"/>
</dbReference>
<sequence>MKTIKLVDQAMSFNIHSFLQGKGYRLNVDYAKMWNDVLIAGSKSQVWTLHAKGRNYLLIKQQASPYKLWILEIEKELITPQLVKVYIEEGKQIVQESYLDYL</sequence>
<accession>A0ABS0LQ53</accession>